<evidence type="ECO:0008006" key="4">
    <source>
        <dbReference type="Google" id="ProtNLM"/>
    </source>
</evidence>
<feature type="transmembrane region" description="Helical" evidence="1">
    <location>
        <begin position="48"/>
        <end position="65"/>
    </location>
</feature>
<feature type="transmembrane region" description="Helical" evidence="1">
    <location>
        <begin position="126"/>
        <end position="150"/>
    </location>
</feature>
<dbReference type="EMBL" id="LJTC01000004">
    <property type="protein sequence ID" value="KPM84276.1"/>
    <property type="molecule type" value="Genomic_DNA"/>
</dbReference>
<feature type="transmembrane region" description="Helical" evidence="1">
    <location>
        <begin position="198"/>
        <end position="222"/>
    </location>
</feature>
<dbReference type="AlphaFoldDB" id="A0A0P7E2M7"/>
<organism evidence="2 3">
    <name type="scientific">Pseudoalteromonas lipolytica</name>
    <dbReference type="NCBI Taxonomy" id="570156"/>
    <lineage>
        <taxon>Bacteria</taxon>
        <taxon>Pseudomonadati</taxon>
        <taxon>Pseudomonadota</taxon>
        <taxon>Gammaproteobacteria</taxon>
        <taxon>Alteromonadales</taxon>
        <taxon>Pseudoalteromonadaceae</taxon>
        <taxon>Pseudoalteromonas</taxon>
    </lineage>
</organism>
<dbReference type="STRING" id="570156.AOG27_08230"/>
<evidence type="ECO:0000313" key="3">
    <source>
        <dbReference type="Proteomes" id="UP000050378"/>
    </source>
</evidence>
<keyword evidence="1" id="KW-1133">Transmembrane helix</keyword>
<evidence type="ECO:0000313" key="2">
    <source>
        <dbReference type="EMBL" id="KPM84276.1"/>
    </source>
</evidence>
<keyword evidence="1" id="KW-0472">Membrane</keyword>
<feature type="transmembrane region" description="Helical" evidence="1">
    <location>
        <begin position="346"/>
        <end position="364"/>
    </location>
</feature>
<evidence type="ECO:0000256" key="1">
    <source>
        <dbReference type="SAM" id="Phobius"/>
    </source>
</evidence>
<accession>A0A0P7E2M7</accession>
<dbReference type="Proteomes" id="UP000050378">
    <property type="component" value="Unassembled WGS sequence"/>
</dbReference>
<keyword evidence="1" id="KW-0812">Transmembrane</keyword>
<feature type="transmembrane region" description="Helical" evidence="1">
    <location>
        <begin position="370"/>
        <end position="395"/>
    </location>
</feature>
<protein>
    <recommendedName>
        <fullName evidence="4">Oligosaccharide repeat unit polymerase</fullName>
    </recommendedName>
</protein>
<gene>
    <name evidence="2" type="ORF">AOG27_08230</name>
</gene>
<dbReference type="OrthoDB" id="2078413at2"/>
<dbReference type="PATRIC" id="fig|570156.3.peg.2702"/>
<name>A0A0P7E2M7_9GAMM</name>
<comment type="caution">
    <text evidence="2">The sequence shown here is derived from an EMBL/GenBank/DDBJ whole genome shotgun (WGS) entry which is preliminary data.</text>
</comment>
<feature type="transmembrane region" description="Helical" evidence="1">
    <location>
        <begin position="85"/>
        <end position="105"/>
    </location>
</feature>
<reference evidence="2 3" key="1">
    <citation type="submission" date="2015-09" db="EMBL/GenBank/DDBJ databases">
        <title>Draft Genome Sequence of Pseudoalteromonas lipolytica UCD-48B.</title>
        <authorList>
            <person name="Krusor M."/>
            <person name="Coil D.A."/>
            <person name="Lang J.M."/>
            <person name="Eisen J.A."/>
            <person name="Alexiev A."/>
        </authorList>
    </citation>
    <scope>NUCLEOTIDE SEQUENCE [LARGE SCALE GENOMIC DNA]</scope>
    <source>
        <strain evidence="2 3">UCD-48B</strain>
    </source>
</reference>
<feature type="transmembrane region" description="Helical" evidence="1">
    <location>
        <begin position="312"/>
        <end position="334"/>
    </location>
</feature>
<dbReference type="RefSeq" id="WP_054552533.1">
    <property type="nucleotide sequence ID" value="NZ_LJTC01000004.1"/>
</dbReference>
<feature type="transmembrane region" description="Helical" evidence="1">
    <location>
        <begin position="23"/>
        <end position="41"/>
    </location>
</feature>
<feature type="transmembrane region" description="Helical" evidence="1">
    <location>
        <begin position="156"/>
        <end position="186"/>
    </location>
</feature>
<sequence length="398" mass="45672">MLIVFSFFISLFGILRSKEQHTIFWISHSSILFVLLFAADFGLYTNLFGVYVFLYIILCLVFTLYTPTISLPDLENDIYFSNERVTALGVLLGVISLFLYILGAGGVDSVTRSWVDIATTRSNFQLFVTNLSQLLFLLSLALLLSVFYVSRSVKSVVFMLIITVAFLALTRVKAYLLPLIFPIMALYINENKNKPFKIVVFGFLFSLSTIFLYLLTTFFRWIGSSDKWDSQHFVDVFQNVIDKGVERNLIQQSTSIFNYYVESDKLLGQTYFSIFNPVFRVFGHEVENPMYLYSNLIYGQSFEMRGSAHPTVYVDAFANFGPFGILTGPFWLLLIHHLYKYCSSKGVVGIMIFYVSIAYSIPLISRGSVYYGTLYLAISLLFMLISHRILCHFYLKKI</sequence>
<proteinExistence type="predicted"/>